<keyword evidence="3" id="KW-1185">Reference proteome</keyword>
<dbReference type="RefSeq" id="WP_091511971.1">
    <property type="nucleotide sequence ID" value="NZ_FORP01000016.1"/>
</dbReference>
<evidence type="ECO:0000256" key="1">
    <source>
        <dbReference type="SAM" id="MobiDB-lite"/>
    </source>
</evidence>
<proteinExistence type="predicted"/>
<dbReference type="EMBL" id="FORP01000016">
    <property type="protein sequence ID" value="SFK25424.1"/>
    <property type="molecule type" value="Genomic_DNA"/>
</dbReference>
<reference evidence="2 3" key="1">
    <citation type="submission" date="2016-10" db="EMBL/GenBank/DDBJ databases">
        <authorList>
            <person name="de Groot N.N."/>
        </authorList>
    </citation>
    <scope>NUCLEOTIDE SEQUENCE [LARGE SCALE GENOMIC DNA]</scope>
    <source>
        <strain evidence="2 3">DSM 44468</strain>
    </source>
</reference>
<accession>A0A1I3Y0R3</accession>
<gene>
    <name evidence="2" type="ORF">SAMN05421835_116147</name>
</gene>
<name>A0A1I3Y0R3_9PSEU</name>
<evidence type="ECO:0000313" key="2">
    <source>
        <dbReference type="EMBL" id="SFK25424.1"/>
    </source>
</evidence>
<sequence length="199" mass="21132">MPIRTNRGRAAVYRRLWGFPLRSPRHLAGTAIAVAVLLVGLGIAIPQLLGPRQSDQVTPARIKDPSSSSAAAVPPGTSSTTLPTRLTAPLVQPTSAAPAPEALDVAKRWAQAWVNHPDGITNAQWLDGLRPYTTEEYLAQMSTVDPRNIPAKQVTGEPRATESYTSSVLVIVPTDGPQLSITVARTPGGWLVAGYDQAS</sequence>
<feature type="region of interest" description="Disordered" evidence="1">
    <location>
        <begin position="54"/>
        <end position="85"/>
    </location>
</feature>
<dbReference type="Proteomes" id="UP000199025">
    <property type="component" value="Unassembled WGS sequence"/>
</dbReference>
<dbReference type="STRING" id="115433.SAMN05421835_116147"/>
<dbReference type="OrthoDB" id="3555448at2"/>
<dbReference type="AlphaFoldDB" id="A0A1I3Y0R3"/>
<evidence type="ECO:0000313" key="3">
    <source>
        <dbReference type="Proteomes" id="UP000199025"/>
    </source>
</evidence>
<feature type="compositionally biased region" description="Low complexity" evidence="1">
    <location>
        <begin position="65"/>
        <end position="81"/>
    </location>
</feature>
<organism evidence="2 3">
    <name type="scientific">Amycolatopsis sacchari</name>
    <dbReference type="NCBI Taxonomy" id="115433"/>
    <lineage>
        <taxon>Bacteria</taxon>
        <taxon>Bacillati</taxon>
        <taxon>Actinomycetota</taxon>
        <taxon>Actinomycetes</taxon>
        <taxon>Pseudonocardiales</taxon>
        <taxon>Pseudonocardiaceae</taxon>
        <taxon>Amycolatopsis</taxon>
    </lineage>
</organism>
<protein>
    <submittedName>
        <fullName evidence="2">Uncharacterized protein</fullName>
    </submittedName>
</protein>